<dbReference type="Proteomes" id="UP001525961">
    <property type="component" value="Unassembled WGS sequence"/>
</dbReference>
<dbReference type="PROSITE" id="PS50122">
    <property type="entry name" value="CHEB"/>
    <property type="match status" value="1"/>
</dbReference>
<dbReference type="SMART" id="SM00448">
    <property type="entry name" value="REC"/>
    <property type="match status" value="1"/>
</dbReference>
<keyword evidence="3 5" id="KW-0378">Hydrolase</keyword>
<keyword evidence="1 5" id="KW-0963">Cytoplasm</keyword>
<dbReference type="PROSITE" id="PS50110">
    <property type="entry name" value="RESPONSE_REGULATORY"/>
    <property type="match status" value="1"/>
</dbReference>
<keyword evidence="2 5" id="KW-0145">Chemotaxis</keyword>
<comment type="catalytic activity">
    <reaction evidence="5">
        <text>L-glutaminyl-[protein] + H2O = L-glutamyl-[protein] + NH4(+)</text>
        <dbReference type="Rhea" id="RHEA:16441"/>
        <dbReference type="Rhea" id="RHEA-COMP:10207"/>
        <dbReference type="Rhea" id="RHEA-COMP:10208"/>
        <dbReference type="ChEBI" id="CHEBI:15377"/>
        <dbReference type="ChEBI" id="CHEBI:28938"/>
        <dbReference type="ChEBI" id="CHEBI:29973"/>
        <dbReference type="ChEBI" id="CHEBI:30011"/>
        <dbReference type="EC" id="3.5.1.44"/>
    </reaction>
</comment>
<comment type="similarity">
    <text evidence="5">Belongs to the CheB family.</text>
</comment>
<feature type="modified residue" description="4-aspartylphosphate" evidence="5 7">
    <location>
        <position position="58"/>
    </location>
</feature>
<comment type="caution">
    <text evidence="10">The sequence shown here is derived from an EMBL/GenBank/DDBJ whole genome shotgun (WGS) entry which is preliminary data.</text>
</comment>
<dbReference type="PIRSF" id="PIRSF000876">
    <property type="entry name" value="RR_chemtxs_CheB"/>
    <property type="match status" value="1"/>
</dbReference>
<dbReference type="InterPro" id="IPR035909">
    <property type="entry name" value="CheB_C"/>
</dbReference>
<dbReference type="EC" id="3.5.1.44" evidence="5"/>
<dbReference type="InterPro" id="IPR000673">
    <property type="entry name" value="Sig_transdc_resp-reg_Me-estase"/>
</dbReference>
<dbReference type="GO" id="GO:0008984">
    <property type="term" value="F:protein-glutamate methylesterase activity"/>
    <property type="evidence" value="ECO:0007669"/>
    <property type="project" value="UniProtKB-EC"/>
</dbReference>
<evidence type="ECO:0000256" key="1">
    <source>
        <dbReference type="ARBA" id="ARBA00022490"/>
    </source>
</evidence>
<evidence type="ECO:0000256" key="2">
    <source>
        <dbReference type="ARBA" id="ARBA00022500"/>
    </source>
</evidence>
<feature type="domain" description="CheB-type methylesterase" evidence="9">
    <location>
        <begin position="209"/>
        <end position="399"/>
    </location>
</feature>
<comment type="subcellular location">
    <subcellularLocation>
        <location evidence="5">Cytoplasm</location>
    </subcellularLocation>
</comment>
<dbReference type="InterPro" id="IPR011006">
    <property type="entry name" value="CheY-like_superfamily"/>
</dbReference>
<dbReference type="Gene3D" id="3.40.50.2300">
    <property type="match status" value="1"/>
</dbReference>
<comment type="catalytic activity">
    <reaction evidence="4 5">
        <text>[protein]-L-glutamate 5-O-methyl ester + H2O = L-glutamyl-[protein] + methanol + H(+)</text>
        <dbReference type="Rhea" id="RHEA:23236"/>
        <dbReference type="Rhea" id="RHEA-COMP:10208"/>
        <dbReference type="Rhea" id="RHEA-COMP:10311"/>
        <dbReference type="ChEBI" id="CHEBI:15377"/>
        <dbReference type="ChEBI" id="CHEBI:15378"/>
        <dbReference type="ChEBI" id="CHEBI:17790"/>
        <dbReference type="ChEBI" id="CHEBI:29973"/>
        <dbReference type="ChEBI" id="CHEBI:82795"/>
        <dbReference type="EC" id="3.1.1.61"/>
    </reaction>
</comment>
<dbReference type="PANTHER" id="PTHR42872">
    <property type="entry name" value="PROTEIN-GLUTAMATE METHYLESTERASE/PROTEIN-GLUTAMINE GLUTAMINASE"/>
    <property type="match status" value="1"/>
</dbReference>
<keyword evidence="10" id="KW-0489">Methyltransferase</keyword>
<dbReference type="RefSeq" id="WP_261197375.1">
    <property type="nucleotide sequence ID" value="NZ_JAMXFA010000005.1"/>
</dbReference>
<evidence type="ECO:0000256" key="3">
    <source>
        <dbReference type="ARBA" id="ARBA00022801"/>
    </source>
</evidence>
<protein>
    <recommendedName>
        <fullName evidence="5">Protein-glutamate methylesterase/protein-glutamine glutaminase</fullName>
        <ecNumber evidence="5">3.1.1.61</ecNumber>
        <ecNumber evidence="5">3.5.1.44</ecNumber>
    </recommendedName>
</protein>
<feature type="active site" evidence="5 6">
    <location>
        <position position="221"/>
    </location>
</feature>
<comment type="domain">
    <text evidence="5">Contains a C-terminal catalytic domain, and an N-terminal region which modulates catalytic activity.</text>
</comment>
<comment type="function">
    <text evidence="5">Involved in chemotaxis. Part of a chemotaxis signal transduction system that modulates chemotaxis in response to various stimuli. Catalyzes the demethylation of specific methylglutamate residues introduced into the chemoreceptors (methyl-accepting chemotaxis proteins or MCP) by CheR. Also mediates the irreversible deamidation of specific glutamine residues to glutamic acid.</text>
</comment>
<evidence type="ECO:0000313" key="10">
    <source>
        <dbReference type="EMBL" id="MCT7977053.1"/>
    </source>
</evidence>
<keyword evidence="5 7" id="KW-0597">Phosphoprotein</keyword>
<evidence type="ECO:0000256" key="7">
    <source>
        <dbReference type="PROSITE-ProRule" id="PRU00169"/>
    </source>
</evidence>
<dbReference type="GO" id="GO:0032259">
    <property type="term" value="P:methylation"/>
    <property type="evidence" value="ECO:0007669"/>
    <property type="project" value="UniProtKB-KW"/>
</dbReference>
<sequence length="401" mass="43357">MNKKPIRVLLVEDSPVALMIFKRLLGATPEIEVVGTARTGIEGLELIPQVHPHVICTDLNMPQMDGLEFTKEVMAKFPCPILVISSSVQAEDTHTVFNLLKAGAVDVFPKPRQGVMGNFEVIRHELISKIKVLSGVTVFTLHRRGTANRETLRASPGVVPPRNTEKVLIPEQKRVDPVIQTVKIPSSYTPTPRVTATPVTPDAATVAASFHGVKIVAIGASTGGPQALHTILSQLPPKFPVPVICVQHISEGFLKGLVDWLGSECQLPVKIAPAGERPEPGIIYFPPEQKHLEFDSNGRFLYSIAGPVSGHRPSVTVTFNAVAKFYRQGALGILLTGMGRDGADGMLELFKLGGITIAQNEASSVVFGMPREAIALSAAQYILPITDIAPMILHRLMSDRH</sequence>
<dbReference type="Pfam" id="PF01339">
    <property type="entry name" value="CheB_methylest"/>
    <property type="match status" value="1"/>
</dbReference>
<reference evidence="10 11" key="1">
    <citation type="journal article" date="2022" name="Front. Microbiol.">
        <title>High genomic differentiation and limited gene flow indicate recent cryptic speciation within the genus Laspinema (cyanobacteria).</title>
        <authorList>
            <person name="Stanojkovic A."/>
            <person name="Skoupy S."/>
            <person name="Skaloud P."/>
            <person name="Dvorak P."/>
        </authorList>
    </citation>
    <scope>NUCLEOTIDE SEQUENCE [LARGE SCALE GENOMIC DNA]</scope>
    <source>
        <strain evidence="10 11">D3b</strain>
    </source>
</reference>
<dbReference type="Gene3D" id="3.40.50.180">
    <property type="entry name" value="Methylesterase CheB, C-terminal domain"/>
    <property type="match status" value="1"/>
</dbReference>
<keyword evidence="11" id="KW-1185">Reference proteome</keyword>
<evidence type="ECO:0000256" key="4">
    <source>
        <dbReference type="ARBA" id="ARBA00048267"/>
    </source>
</evidence>
<dbReference type="EMBL" id="JAMXFA010000005">
    <property type="protein sequence ID" value="MCT7977053.1"/>
    <property type="molecule type" value="Genomic_DNA"/>
</dbReference>
<dbReference type="GO" id="GO:0008168">
    <property type="term" value="F:methyltransferase activity"/>
    <property type="evidence" value="ECO:0007669"/>
    <property type="project" value="UniProtKB-KW"/>
</dbReference>
<name>A0ABT2N2Y4_9CYAN</name>
<keyword evidence="10" id="KW-0808">Transferase</keyword>
<evidence type="ECO:0000313" key="11">
    <source>
        <dbReference type="Proteomes" id="UP001525961"/>
    </source>
</evidence>
<organism evidence="10 11">
    <name type="scientific">Laspinema olomoucense D3b</name>
    <dbReference type="NCBI Taxonomy" id="2953688"/>
    <lineage>
        <taxon>Bacteria</taxon>
        <taxon>Bacillati</taxon>
        <taxon>Cyanobacteriota</taxon>
        <taxon>Cyanophyceae</taxon>
        <taxon>Oscillatoriophycideae</taxon>
        <taxon>Oscillatoriales</taxon>
        <taxon>Laspinemataceae</taxon>
        <taxon>Laspinema</taxon>
        <taxon>Laspinema olomoucense</taxon>
    </lineage>
</organism>
<evidence type="ECO:0000259" key="8">
    <source>
        <dbReference type="PROSITE" id="PS50110"/>
    </source>
</evidence>
<dbReference type="NCBIfam" id="NF001965">
    <property type="entry name" value="PRK00742.1"/>
    <property type="match status" value="1"/>
</dbReference>
<comment type="PTM">
    <text evidence="5">Phosphorylated by CheA. Phosphorylation of the N-terminal regulatory domain activates the methylesterase activity.</text>
</comment>
<accession>A0ABT2N2Y4</accession>
<dbReference type="SUPFAM" id="SSF52738">
    <property type="entry name" value="Methylesterase CheB, C-terminal domain"/>
    <property type="match status" value="1"/>
</dbReference>
<feature type="domain" description="Response regulatory" evidence="8">
    <location>
        <begin position="7"/>
        <end position="125"/>
    </location>
</feature>
<dbReference type="SUPFAM" id="SSF52172">
    <property type="entry name" value="CheY-like"/>
    <property type="match status" value="1"/>
</dbReference>
<dbReference type="HAMAP" id="MF_00099">
    <property type="entry name" value="CheB_chemtxs"/>
    <property type="match status" value="1"/>
</dbReference>
<feature type="active site" evidence="5 6">
    <location>
        <position position="341"/>
    </location>
</feature>
<dbReference type="EC" id="3.1.1.61" evidence="5"/>
<dbReference type="PANTHER" id="PTHR42872:SF6">
    <property type="entry name" value="PROTEIN-GLUTAMATE METHYLESTERASE_PROTEIN-GLUTAMINE GLUTAMINASE"/>
    <property type="match status" value="1"/>
</dbReference>
<dbReference type="CDD" id="cd16432">
    <property type="entry name" value="CheB_Rec"/>
    <property type="match status" value="1"/>
</dbReference>
<dbReference type="CDD" id="cd17541">
    <property type="entry name" value="REC_CheB-like"/>
    <property type="match status" value="1"/>
</dbReference>
<evidence type="ECO:0000256" key="5">
    <source>
        <dbReference type="HAMAP-Rule" id="MF_00099"/>
    </source>
</evidence>
<dbReference type="InterPro" id="IPR001789">
    <property type="entry name" value="Sig_transdc_resp-reg_receiver"/>
</dbReference>
<evidence type="ECO:0000259" key="9">
    <source>
        <dbReference type="PROSITE" id="PS50122"/>
    </source>
</evidence>
<evidence type="ECO:0000256" key="6">
    <source>
        <dbReference type="PROSITE-ProRule" id="PRU00050"/>
    </source>
</evidence>
<dbReference type="Pfam" id="PF00072">
    <property type="entry name" value="Response_reg"/>
    <property type="match status" value="1"/>
</dbReference>
<gene>
    <name evidence="5 10" type="primary">cheB</name>
    <name evidence="10" type="ORF">NG792_04845</name>
</gene>
<dbReference type="InterPro" id="IPR008248">
    <property type="entry name" value="CheB-like"/>
</dbReference>
<feature type="active site" evidence="5 6">
    <location>
        <position position="248"/>
    </location>
</feature>
<proteinExistence type="inferred from homology"/>